<feature type="transmembrane region" description="Helical" evidence="2">
    <location>
        <begin position="105"/>
        <end position="124"/>
    </location>
</feature>
<dbReference type="Proteomes" id="UP000474676">
    <property type="component" value="Unassembled WGS sequence"/>
</dbReference>
<dbReference type="GO" id="GO:0004467">
    <property type="term" value="F:long-chain fatty acid-CoA ligase activity"/>
    <property type="evidence" value="ECO:0007669"/>
    <property type="project" value="UniProtKB-EC"/>
</dbReference>
<dbReference type="EMBL" id="VUMZ01000005">
    <property type="protein sequence ID" value="MST52040.1"/>
    <property type="molecule type" value="Genomic_DNA"/>
</dbReference>
<feature type="domain" description="AMP-dependent synthetase/ligase" evidence="3">
    <location>
        <begin position="654"/>
        <end position="1052"/>
    </location>
</feature>
<dbReference type="AlphaFoldDB" id="A0A6L5Y5S6"/>
<evidence type="ECO:0000313" key="5">
    <source>
        <dbReference type="EMBL" id="MST52040.1"/>
    </source>
</evidence>
<comment type="catalytic activity">
    <reaction evidence="1">
        <text>a long-chain fatty acid + ATP + CoA = a long-chain fatty acyl-CoA + AMP + diphosphate</text>
        <dbReference type="Rhea" id="RHEA:15421"/>
        <dbReference type="ChEBI" id="CHEBI:30616"/>
        <dbReference type="ChEBI" id="CHEBI:33019"/>
        <dbReference type="ChEBI" id="CHEBI:57287"/>
        <dbReference type="ChEBI" id="CHEBI:57560"/>
        <dbReference type="ChEBI" id="CHEBI:83139"/>
        <dbReference type="ChEBI" id="CHEBI:456215"/>
        <dbReference type="EC" id="6.2.1.3"/>
    </reaction>
    <physiologicalReaction direction="left-to-right" evidence="1">
        <dbReference type="Rhea" id="RHEA:15422"/>
    </physiologicalReaction>
</comment>
<dbReference type="Pfam" id="PF23562">
    <property type="entry name" value="AMP-binding_C_3"/>
    <property type="match status" value="1"/>
</dbReference>
<dbReference type="PANTHER" id="PTHR43272">
    <property type="entry name" value="LONG-CHAIN-FATTY-ACID--COA LIGASE"/>
    <property type="match status" value="1"/>
</dbReference>
<keyword evidence="2" id="KW-0812">Transmembrane</keyword>
<accession>A0A6L5Y5S6</accession>
<dbReference type="InterPro" id="IPR045851">
    <property type="entry name" value="AMP-bd_C_sf"/>
</dbReference>
<keyword evidence="6" id="KW-1185">Reference proteome</keyword>
<dbReference type="Gene3D" id="3.30.300.30">
    <property type="match status" value="2"/>
</dbReference>
<dbReference type="InterPro" id="IPR025110">
    <property type="entry name" value="AMP-bd_C"/>
</dbReference>
<keyword evidence="5" id="KW-0436">Ligase</keyword>
<dbReference type="PANTHER" id="PTHR43272:SF52">
    <property type="entry name" value="AMP-DEPENDENT SYNTHETASE_LIGASE DOMAIN-CONTAINING PROTEIN"/>
    <property type="match status" value="1"/>
</dbReference>
<keyword evidence="2" id="KW-0472">Membrane</keyword>
<feature type="domain" description="AMP-dependent synthetase/ligase" evidence="3">
    <location>
        <begin position="50"/>
        <end position="446"/>
    </location>
</feature>
<reference evidence="5 6" key="1">
    <citation type="submission" date="2019-08" db="EMBL/GenBank/DDBJ databases">
        <title>In-depth cultivation of the pig gut microbiome towards novel bacterial diversity and tailored functional studies.</title>
        <authorList>
            <person name="Wylensek D."/>
            <person name="Hitch T.C.A."/>
            <person name="Clavel T."/>
        </authorList>
    </citation>
    <scope>NUCLEOTIDE SEQUENCE [LARGE SCALE GENOMIC DNA]</scope>
    <source>
        <strain evidence="5 6">WCA-MUC-591-APC-3H</strain>
    </source>
</reference>
<evidence type="ECO:0000256" key="1">
    <source>
        <dbReference type="ARBA" id="ARBA00024484"/>
    </source>
</evidence>
<evidence type="ECO:0000313" key="6">
    <source>
        <dbReference type="Proteomes" id="UP000474676"/>
    </source>
</evidence>
<dbReference type="SUPFAM" id="SSF56801">
    <property type="entry name" value="Acetyl-CoA synthetase-like"/>
    <property type="match status" value="2"/>
</dbReference>
<dbReference type="Pfam" id="PF13193">
    <property type="entry name" value="AMP-binding_C"/>
    <property type="match status" value="1"/>
</dbReference>
<name>A0A6L5Y5S6_9FIRM</name>
<proteinExistence type="predicted"/>
<dbReference type="InterPro" id="IPR042099">
    <property type="entry name" value="ANL_N_sf"/>
</dbReference>
<evidence type="ECO:0000259" key="4">
    <source>
        <dbReference type="Pfam" id="PF13193"/>
    </source>
</evidence>
<keyword evidence="2" id="KW-1133">Transmembrane helix</keyword>
<organism evidence="5 6">
    <name type="scientific">Hornefia butyriciproducens</name>
    <dbReference type="NCBI Taxonomy" id="2652293"/>
    <lineage>
        <taxon>Bacteria</taxon>
        <taxon>Bacillati</taxon>
        <taxon>Bacillota</taxon>
        <taxon>Clostridia</taxon>
        <taxon>Peptostreptococcales</taxon>
        <taxon>Anaerovoracaceae</taxon>
        <taxon>Hornefia</taxon>
    </lineage>
</organism>
<evidence type="ECO:0000259" key="3">
    <source>
        <dbReference type="Pfam" id="PF00501"/>
    </source>
</evidence>
<dbReference type="PROSITE" id="PS00455">
    <property type="entry name" value="AMP_BINDING"/>
    <property type="match status" value="2"/>
</dbReference>
<dbReference type="InterPro" id="IPR000873">
    <property type="entry name" value="AMP-dep_synth/lig_dom"/>
</dbReference>
<dbReference type="GO" id="GO:0016020">
    <property type="term" value="C:membrane"/>
    <property type="evidence" value="ECO:0007669"/>
    <property type="project" value="TreeGrafter"/>
</dbReference>
<dbReference type="InterPro" id="IPR020845">
    <property type="entry name" value="AMP-binding_CS"/>
</dbReference>
<comment type="caution">
    <text evidence="5">The sequence shown here is derived from an EMBL/GenBank/DDBJ whole genome shotgun (WGS) entry which is preliminary data.</text>
</comment>
<dbReference type="Pfam" id="PF00501">
    <property type="entry name" value="AMP-binding"/>
    <property type="match status" value="2"/>
</dbReference>
<evidence type="ECO:0000256" key="2">
    <source>
        <dbReference type="SAM" id="Phobius"/>
    </source>
</evidence>
<gene>
    <name evidence="5" type="ORF">FYJ64_06920</name>
</gene>
<sequence>MYRSICCTEQPIQKGRKSEGNHMNNKKYKGVYYPVRDVTDLKDIIVQSTRMFPEHPAYLVKDRKLGKFVPITYGKVKEDLDGFGTKLIDMGLKGRKIAVIGETSYYWILTYFTVVAGVGAIVPLDKNLPQDELMGLVERSGASAIVYSDKSEKSIRPLFDDPFDIEFFISIDGNEDTDRTLSMNKLIRQGRELLESGDRRYVSADIDPDQMATLMFTSGTTGLAKGVMLSQRNIAANVQNMSMMFEIPEPGIVLSILPVHHAYEMTCDIWTTFYQGKTIAICEGLRYIQKNMAEVHANVMLGVPLVFEKMYKGMFKQAEARGEGDKLRNAIALSKRLKLYNNKPVVKRMFKAIHQSFGGDMQKFVAGGAAIDPKVIEDFEAMGFTMIQGYGMSENAPIIAVNQDRYSKAESVGLPMPHTEVRIINSDEDGVGEIICKGPSVMLGYYENPEATEEVLHNGWLHTGDLGYIDKDGFVYVTGRKKTVIVTKGGKNIFPEEVEAVLLEDELIQEVLVHGVTDERVGNVMITADIYPNYKLLKEQKGEMNSSEIYHFYKDLVDEINKKMPAYKQVKRINIRTEEFAKTTTGKIKRFGNTLITNAADSRGRASFSEIRRAQMKRAKKKAQALADSTDPYVVYKTSRPITDIKQMIETSTDIYGDRVAFYQKYQKDMPYTVITYRQMLADVNGLGTALMNRGLSGARIAVMGKNCYQWGSSYLAVICGTGVVVPLDKELSEKEIGQLIEASEVSCVIFEDGYKDMFARLRRDPGNKLQTLISFGDADPEREVLSWKELIREGQKEVSQGDRQFLDAEITADDMAVILYTSGTTGVAKGVMLSHANICDNLMSAPTLLNVEPTDIFFSVLPIHHTYECTCGFLMPLYKGASVAYCQGLRYIEKNLKEVRPTMFLGVPVLIEGLYKKIWKEIRRQGKDKMFSNLLAVNRLTSKARLNLVKPFAGDILKVFGGNLRMIISGGAAIDPAVLEFFNTIGIQAVQGYGLTECSPMAALNPDDPARMKNDSVGHLLPGMDVKVIGRDEDGIGEIVLKGANVMLGYYNDPEATDEVLKDGWFSTGDLGYVDKDRFLYLTGRKKNVIITKNGKNVYPEELENYLNHSPYIAETMVWGCESEIDPDEMTVAATVTLEKDEVEAALGADYTPQQAQDLIWEEVDRINEDLPLFKKIKKVVVREDDFQKNTAQKIKRFVDENKEG</sequence>
<feature type="domain" description="AMP-binding enzyme C-terminal" evidence="4">
    <location>
        <begin position="497"/>
        <end position="587"/>
    </location>
</feature>
<protein>
    <submittedName>
        <fullName evidence="5">Long-chain fatty acid--CoA ligase</fullName>
    </submittedName>
</protein>
<dbReference type="Gene3D" id="3.40.50.12780">
    <property type="entry name" value="N-terminal domain of ligase-like"/>
    <property type="match status" value="2"/>
</dbReference>